<dbReference type="Pfam" id="PF14217">
    <property type="entry name" value="DUF4327"/>
    <property type="match status" value="1"/>
</dbReference>
<evidence type="ECO:0000313" key="1">
    <source>
        <dbReference type="EMBL" id="KJH73234.1"/>
    </source>
</evidence>
<dbReference type="OrthoDB" id="582639at2"/>
<sequence>MLLNAVPCLQTQYSLRVVQEEASQLVHKGIISRQQPISVLCQYIPPRDWIYFATELEKSEYLLRDRIGDLLTCEEWRND</sequence>
<dbReference type="RefSeq" id="WP_045053281.1">
    <property type="nucleotide sequence ID" value="NZ_CAWMDP010000059.1"/>
</dbReference>
<protein>
    <recommendedName>
        <fullName evidence="3">DUF4327 domain-containing protein</fullName>
    </recommendedName>
</protein>
<proteinExistence type="predicted"/>
<dbReference type="EMBL" id="JYON01000002">
    <property type="protein sequence ID" value="KJH73234.1"/>
    <property type="molecule type" value="Genomic_DNA"/>
</dbReference>
<gene>
    <name evidence="1" type="ORF">UH38_03780</name>
</gene>
<dbReference type="STRING" id="1618023.UH38_03780"/>
<dbReference type="InterPro" id="IPR025477">
    <property type="entry name" value="DUF4327"/>
</dbReference>
<dbReference type="AlphaFoldDB" id="A0A0D8ZXS4"/>
<evidence type="ECO:0008006" key="3">
    <source>
        <dbReference type="Google" id="ProtNLM"/>
    </source>
</evidence>
<comment type="caution">
    <text evidence="1">The sequence shown here is derived from an EMBL/GenBank/DDBJ whole genome shotgun (WGS) entry which is preliminary data.</text>
</comment>
<dbReference type="Proteomes" id="UP000032452">
    <property type="component" value="Unassembled WGS sequence"/>
</dbReference>
<keyword evidence="2" id="KW-1185">Reference proteome</keyword>
<accession>A0A0D8ZXS4</accession>
<reference evidence="1 2" key="1">
    <citation type="submission" date="2015-02" db="EMBL/GenBank/DDBJ databases">
        <title>Draft genome of a novel marine cyanobacterium (Chroococcales) isolated from South Atlantic Ocean.</title>
        <authorList>
            <person name="Rigonato J."/>
            <person name="Alvarenga D.O."/>
            <person name="Branco L.H."/>
            <person name="Varani A.M."/>
            <person name="Brandini F.P."/>
            <person name="Fiore M.F."/>
        </authorList>
    </citation>
    <scope>NUCLEOTIDE SEQUENCE [LARGE SCALE GENOMIC DNA]</scope>
    <source>
        <strain evidence="1 2">CENA595</strain>
    </source>
</reference>
<dbReference type="PATRIC" id="fig|1618023.3.peg.5246"/>
<evidence type="ECO:0000313" key="2">
    <source>
        <dbReference type="Proteomes" id="UP000032452"/>
    </source>
</evidence>
<name>A0A0D8ZXS4_9CYAN</name>
<organism evidence="1 2">
    <name type="scientific">Aliterella atlantica CENA595</name>
    <dbReference type="NCBI Taxonomy" id="1618023"/>
    <lineage>
        <taxon>Bacteria</taxon>
        <taxon>Bacillati</taxon>
        <taxon>Cyanobacteriota</taxon>
        <taxon>Cyanophyceae</taxon>
        <taxon>Chroococcidiopsidales</taxon>
        <taxon>Aliterellaceae</taxon>
        <taxon>Aliterella</taxon>
    </lineage>
</organism>